<feature type="compositionally biased region" description="Basic and acidic residues" evidence="7">
    <location>
        <begin position="836"/>
        <end position="849"/>
    </location>
</feature>
<dbReference type="GO" id="GO:0016567">
    <property type="term" value="P:protein ubiquitination"/>
    <property type="evidence" value="ECO:0007669"/>
    <property type="project" value="InterPro"/>
</dbReference>
<dbReference type="InterPro" id="IPR045827">
    <property type="entry name" value="VCPIP1_N"/>
</dbReference>
<feature type="domain" description="OTU" evidence="8">
    <location>
        <begin position="176"/>
        <end position="329"/>
    </location>
</feature>
<keyword evidence="5" id="KW-0378">Hydrolase</keyword>
<gene>
    <name evidence="9" type="ORF">EGW08_004911</name>
</gene>
<dbReference type="STRING" id="188477.A0A3S1CAF2"/>
<dbReference type="EMBL" id="RQTK01000113">
    <property type="protein sequence ID" value="RUS87369.1"/>
    <property type="molecule type" value="Genomic_DNA"/>
</dbReference>
<dbReference type="GO" id="GO:0071108">
    <property type="term" value="P:protein K48-linked deubiquitination"/>
    <property type="evidence" value="ECO:0007669"/>
    <property type="project" value="TreeGrafter"/>
</dbReference>
<evidence type="ECO:0000256" key="4">
    <source>
        <dbReference type="ARBA" id="ARBA00022786"/>
    </source>
</evidence>
<dbReference type="InterPro" id="IPR048857">
    <property type="entry name" value="OTU1_Ubl"/>
</dbReference>
<feature type="region of interest" description="Disordered" evidence="7">
    <location>
        <begin position="990"/>
        <end position="1009"/>
    </location>
</feature>
<protein>
    <recommendedName>
        <fullName evidence="2">ubiquitinyl hydrolase 1</fullName>
        <ecNumber evidence="2">3.4.19.12</ecNumber>
    </recommendedName>
</protein>
<accession>A0A3S1CAF2</accession>
<proteinExistence type="predicted"/>
<dbReference type="InterPro" id="IPR003323">
    <property type="entry name" value="OTU_dom"/>
</dbReference>
<dbReference type="Pfam" id="PF19437">
    <property type="entry name" value="VCIP135_N"/>
    <property type="match status" value="1"/>
</dbReference>
<dbReference type="PANTHER" id="PTHR14843:SF2">
    <property type="entry name" value="DEUBIQUITINATING PROTEIN VCPIP1"/>
    <property type="match status" value="1"/>
</dbReference>
<dbReference type="GO" id="GO:0004843">
    <property type="term" value="F:cysteine-type deubiquitinase activity"/>
    <property type="evidence" value="ECO:0007669"/>
    <property type="project" value="InterPro"/>
</dbReference>
<dbReference type="Gene3D" id="3.10.20.90">
    <property type="entry name" value="Phosphatidylinositol 3-kinase Catalytic Subunit, Chain A, domain 1"/>
    <property type="match status" value="1"/>
</dbReference>
<comment type="caution">
    <text evidence="9">The sequence shown here is derived from an EMBL/GenBank/DDBJ whole genome shotgun (WGS) entry which is preliminary data.</text>
</comment>
<dbReference type="OrthoDB" id="10012024at2759"/>
<evidence type="ECO:0000313" key="10">
    <source>
        <dbReference type="Proteomes" id="UP000271974"/>
    </source>
</evidence>
<keyword evidence="3" id="KW-0645">Protease</keyword>
<feature type="non-terminal residue" evidence="9">
    <location>
        <position position="1081"/>
    </location>
</feature>
<keyword evidence="6" id="KW-0788">Thiol protease</keyword>
<feature type="compositionally biased region" description="Acidic residues" evidence="7">
    <location>
        <begin position="1057"/>
        <end position="1067"/>
    </location>
</feature>
<evidence type="ECO:0000256" key="1">
    <source>
        <dbReference type="ARBA" id="ARBA00000707"/>
    </source>
</evidence>
<dbReference type="AlphaFoldDB" id="A0A3S1CAF2"/>
<dbReference type="Pfam" id="PF21403">
    <property type="entry name" value="OTU1_UBXL"/>
    <property type="match status" value="1"/>
</dbReference>
<dbReference type="InterPro" id="IPR039087">
    <property type="entry name" value="VCPIP1"/>
</dbReference>
<feature type="compositionally biased region" description="Polar residues" evidence="7">
    <location>
        <begin position="1071"/>
        <end position="1081"/>
    </location>
</feature>
<dbReference type="EC" id="3.4.19.12" evidence="2"/>
<evidence type="ECO:0000256" key="2">
    <source>
        <dbReference type="ARBA" id="ARBA00012759"/>
    </source>
</evidence>
<feature type="non-terminal residue" evidence="9">
    <location>
        <position position="1"/>
    </location>
</feature>
<dbReference type="PROSITE" id="PS50802">
    <property type="entry name" value="OTU"/>
    <property type="match status" value="1"/>
</dbReference>
<dbReference type="Proteomes" id="UP000271974">
    <property type="component" value="Unassembled WGS sequence"/>
</dbReference>
<dbReference type="GO" id="GO:0035871">
    <property type="term" value="P:protein K11-linked deubiquitination"/>
    <property type="evidence" value="ECO:0007669"/>
    <property type="project" value="TreeGrafter"/>
</dbReference>
<evidence type="ECO:0000259" key="8">
    <source>
        <dbReference type="PROSITE" id="PS50802"/>
    </source>
</evidence>
<dbReference type="GO" id="GO:0090168">
    <property type="term" value="P:Golgi reassembly"/>
    <property type="evidence" value="ECO:0007669"/>
    <property type="project" value="TreeGrafter"/>
</dbReference>
<evidence type="ECO:0000256" key="6">
    <source>
        <dbReference type="ARBA" id="ARBA00022807"/>
    </source>
</evidence>
<evidence type="ECO:0000256" key="5">
    <source>
        <dbReference type="ARBA" id="ARBA00022801"/>
    </source>
</evidence>
<feature type="region of interest" description="Disordered" evidence="7">
    <location>
        <begin position="1020"/>
        <end position="1081"/>
    </location>
</feature>
<evidence type="ECO:0000313" key="9">
    <source>
        <dbReference type="EMBL" id="RUS87369.1"/>
    </source>
</evidence>
<dbReference type="Pfam" id="PF02338">
    <property type="entry name" value="OTU"/>
    <property type="match status" value="1"/>
</dbReference>
<name>A0A3S1CAF2_ELYCH</name>
<reference evidence="9 10" key="1">
    <citation type="submission" date="2019-01" db="EMBL/GenBank/DDBJ databases">
        <title>A draft genome assembly of the solar-powered sea slug Elysia chlorotica.</title>
        <authorList>
            <person name="Cai H."/>
            <person name="Li Q."/>
            <person name="Fang X."/>
            <person name="Li J."/>
            <person name="Curtis N.E."/>
            <person name="Altenburger A."/>
            <person name="Shibata T."/>
            <person name="Feng M."/>
            <person name="Maeda T."/>
            <person name="Schwartz J.A."/>
            <person name="Shigenobu S."/>
            <person name="Lundholm N."/>
            <person name="Nishiyama T."/>
            <person name="Yang H."/>
            <person name="Hasebe M."/>
            <person name="Li S."/>
            <person name="Pierce S.K."/>
            <person name="Wang J."/>
        </authorList>
    </citation>
    <scope>NUCLEOTIDE SEQUENCE [LARGE SCALE GENOMIC DNA]</scope>
    <source>
        <strain evidence="9">EC2010</strain>
        <tissue evidence="9">Whole organism of an adult</tissue>
    </source>
</reference>
<sequence>QTHKAPAMRDTVAVLSGFCPNAPCGKRLYFPENEVSVECFGCGQRHTPSTLNNVERLTSNSDFVSSQKAQMCQAVKKENFNHESLKVDGMTNYLCSILSPLLTSHGMDRATGKAKPLTEMGKPAVFDCGQLCDRAFLIDPAHLNVPSYGRDRSGSRTYLQDTLDQIKLSNEKEERLVPVHADGDGHCLVHAVSRALIGWELFWHPLRVNLKQHLINNLAKYKMQFKDFIDESEWMLIINECDPDFLPSGLEPTGLRNIHIFGLANVLRRPIVLLDCLDGIRSSGDYSAIFLPYFSPPSACMNKEGKLNSPLCIAWSSMGRNHFIPLVGIKGAKCPLLSRYMIQRSWGVSDIEIDKYVHFDEMGRCQIGGEKILQSTYIQRLVAAMSDVFYKNHSISPALLSDVHEQIFKANGLVCGLNVSLLLDKARTSISQQLLFVCLDCRSLALAQRVSPDWCRPAGELYELAVSCHGPKLKDGQSYSFPLHNVVAVYDAKQNRLVPAAGQNKPTACLYCSGTEFRLVGADYSIQFKDGDRTFTKSSKCLCGFKHYWSGKEYDTSPKKILVLMEWGGRTVKSVVPWFQGEDDPALNSNVYAMAQDLVQAHFPGEFGSERLVQKVVDQILHQTNRPELDQDKCVVPELDRRSADEAMEAAGEGGAAVRGDSREWSPLEASKAILTGMQRRSVHREELNKSSAEKRVRSQIEVNASKQQHKLSSRLEAEEKKMALGTPQVGASVFLGLFHFGQSQQLRVVNDPGPPSCIYLSAQMTLDLPAECKFLELRALVASVTSLPSARLRIRHGFPPRELKAPALPAEDYRVPVQPGDRILVDIVSLPSQHGHGDTLGKRPESRSKLSPSSSGRKSEPPWMSLAEGGMDEVSDRVLQGLMDPLLNSGGDSLDHSLSALALTAALENRDLWTHVQRLPHLFSVNGAFYRQVERDIGLEPGRHYTVPLLPHKVFVYNRHADRLELCLEPFGHFPVEVNVERNAESMLPSGRCNKHKPFSGETLGGGLLKSKYRQGHVLKSNQEERMPLDVPMSPKRHEARRLNTLCDPSVHQESIEEEEEEEEAPSESQRSGSNSPSHR</sequence>
<organism evidence="9 10">
    <name type="scientific">Elysia chlorotica</name>
    <name type="common">Eastern emerald elysia</name>
    <name type="synonym">Sea slug</name>
    <dbReference type="NCBI Taxonomy" id="188477"/>
    <lineage>
        <taxon>Eukaryota</taxon>
        <taxon>Metazoa</taxon>
        <taxon>Spiralia</taxon>
        <taxon>Lophotrochozoa</taxon>
        <taxon>Mollusca</taxon>
        <taxon>Gastropoda</taxon>
        <taxon>Heterobranchia</taxon>
        <taxon>Euthyneura</taxon>
        <taxon>Panpulmonata</taxon>
        <taxon>Sacoglossa</taxon>
        <taxon>Placobranchoidea</taxon>
        <taxon>Plakobranchidae</taxon>
        <taxon>Elysia</taxon>
    </lineage>
</organism>
<evidence type="ECO:0000256" key="3">
    <source>
        <dbReference type="ARBA" id="ARBA00022670"/>
    </source>
</evidence>
<comment type="catalytic activity">
    <reaction evidence="1">
        <text>Thiol-dependent hydrolysis of ester, thioester, amide, peptide and isopeptide bonds formed by the C-terminal Gly of ubiquitin (a 76-residue protein attached to proteins as an intracellular targeting signal).</text>
        <dbReference type="EC" id="3.4.19.12"/>
    </reaction>
</comment>
<keyword evidence="10" id="KW-1185">Reference proteome</keyword>
<feature type="region of interest" description="Disordered" evidence="7">
    <location>
        <begin position="832"/>
        <end position="868"/>
    </location>
</feature>
<dbReference type="GO" id="GO:0016320">
    <property type="term" value="P:endoplasmic reticulum membrane fusion"/>
    <property type="evidence" value="ECO:0007669"/>
    <property type="project" value="TreeGrafter"/>
</dbReference>
<dbReference type="CDD" id="cd22769">
    <property type="entry name" value="OTU_VCIP135"/>
    <property type="match status" value="1"/>
</dbReference>
<dbReference type="PANTHER" id="PTHR14843">
    <property type="entry name" value="DEUBIQUITINATING PROTEIN VCIP135"/>
    <property type="match status" value="1"/>
</dbReference>
<keyword evidence="4" id="KW-0833">Ubl conjugation pathway</keyword>
<evidence type="ECO:0000256" key="7">
    <source>
        <dbReference type="SAM" id="MobiDB-lite"/>
    </source>
</evidence>